<keyword evidence="3" id="KW-0964">Secreted</keyword>
<dbReference type="PROSITE" id="PS51019">
    <property type="entry name" value="REELIN"/>
    <property type="match status" value="1"/>
</dbReference>
<comment type="similarity">
    <text evidence="2">Belongs to the insect defense protein family.</text>
</comment>
<keyword evidence="8" id="KW-0044">Antibiotic</keyword>
<keyword evidence="4" id="KW-0929">Antimicrobial</keyword>
<accession>A0A8J1UWS4</accession>
<evidence type="ECO:0000256" key="4">
    <source>
        <dbReference type="ARBA" id="ARBA00022529"/>
    </source>
</evidence>
<keyword evidence="7" id="KW-0391">Immunity</keyword>
<evidence type="ECO:0000256" key="1">
    <source>
        <dbReference type="ARBA" id="ARBA00004613"/>
    </source>
</evidence>
<organism evidence="9 10">
    <name type="scientific">Owenia fusiformis</name>
    <name type="common">Polychaete worm</name>
    <dbReference type="NCBI Taxonomy" id="6347"/>
    <lineage>
        <taxon>Eukaryota</taxon>
        <taxon>Metazoa</taxon>
        <taxon>Spiralia</taxon>
        <taxon>Lophotrochozoa</taxon>
        <taxon>Annelida</taxon>
        <taxon>Polychaeta</taxon>
        <taxon>Sedentaria</taxon>
        <taxon>Canalipalpata</taxon>
        <taxon>Sabellida</taxon>
        <taxon>Oweniida</taxon>
        <taxon>Oweniidae</taxon>
        <taxon>Owenia</taxon>
    </lineage>
</organism>
<dbReference type="PANTHER" id="PTHR45828:SF9">
    <property type="entry name" value="CELL WALL INTEGRITY AND STRESS RESPONSE COMPONENT 4-LIKE-RELATED"/>
    <property type="match status" value="1"/>
</dbReference>
<keyword evidence="5" id="KW-0399">Innate immunity</keyword>
<name>A0A8J1UWS4_OWEFU</name>
<protein>
    <submittedName>
        <fullName evidence="9">Uncharacterized protein</fullName>
    </submittedName>
</protein>
<keyword evidence="10" id="KW-1185">Reference proteome</keyword>
<comment type="subcellular location">
    <subcellularLocation>
        <location evidence="1">Secreted</location>
    </subcellularLocation>
</comment>
<dbReference type="OrthoDB" id="6418377at2759"/>
<proteinExistence type="inferred from homology"/>
<dbReference type="AlphaFoldDB" id="A0A8J1UWS4"/>
<evidence type="ECO:0000256" key="3">
    <source>
        <dbReference type="ARBA" id="ARBA00022525"/>
    </source>
</evidence>
<reference evidence="9" key="1">
    <citation type="submission" date="2022-03" db="EMBL/GenBank/DDBJ databases">
        <authorList>
            <person name="Martin C."/>
        </authorList>
    </citation>
    <scope>NUCLEOTIDE SEQUENCE</scope>
</reference>
<gene>
    <name evidence="9" type="ORF">OFUS_LOCUS239</name>
</gene>
<comment type="caution">
    <text evidence="9">The sequence shown here is derived from an EMBL/GenBank/DDBJ whole genome shotgun (WGS) entry which is preliminary data.</text>
</comment>
<evidence type="ECO:0000256" key="5">
    <source>
        <dbReference type="ARBA" id="ARBA00022588"/>
    </source>
</evidence>
<evidence type="ECO:0000313" key="10">
    <source>
        <dbReference type="Proteomes" id="UP000749559"/>
    </source>
</evidence>
<dbReference type="GO" id="GO:0005576">
    <property type="term" value="C:extracellular region"/>
    <property type="evidence" value="ECO:0007669"/>
    <property type="project" value="UniProtKB-SubCell"/>
</dbReference>
<dbReference type="PANTHER" id="PTHR45828">
    <property type="entry name" value="CYTOCHROME B561/FERRIC REDUCTASE TRANSMEMBRANE"/>
    <property type="match status" value="1"/>
</dbReference>
<dbReference type="GO" id="GO:0042742">
    <property type="term" value="P:defense response to bacterium"/>
    <property type="evidence" value="ECO:0007669"/>
    <property type="project" value="UniProtKB-KW"/>
</dbReference>
<dbReference type="Pfam" id="PF02014">
    <property type="entry name" value="Reeler"/>
    <property type="match status" value="1"/>
</dbReference>
<dbReference type="InterPro" id="IPR051237">
    <property type="entry name" value="Ferric-chelate_Red/DefProt"/>
</dbReference>
<dbReference type="InterPro" id="IPR002861">
    <property type="entry name" value="Reeler_dom"/>
</dbReference>
<evidence type="ECO:0000256" key="7">
    <source>
        <dbReference type="ARBA" id="ARBA00022859"/>
    </source>
</evidence>
<dbReference type="GO" id="GO:0045087">
    <property type="term" value="P:innate immune response"/>
    <property type="evidence" value="ECO:0007669"/>
    <property type="project" value="UniProtKB-KW"/>
</dbReference>
<evidence type="ECO:0000256" key="2">
    <source>
        <dbReference type="ARBA" id="ARBA00008501"/>
    </source>
</evidence>
<dbReference type="Proteomes" id="UP000749559">
    <property type="component" value="Unassembled WGS sequence"/>
</dbReference>
<evidence type="ECO:0000313" key="9">
    <source>
        <dbReference type="EMBL" id="CAH1772475.1"/>
    </source>
</evidence>
<keyword evidence="6" id="KW-0732">Signal</keyword>
<dbReference type="CDD" id="cd08544">
    <property type="entry name" value="Reeler"/>
    <property type="match status" value="1"/>
</dbReference>
<dbReference type="Gene3D" id="2.60.40.4060">
    <property type="entry name" value="Reeler domain"/>
    <property type="match status" value="1"/>
</dbReference>
<dbReference type="EMBL" id="CAIIXF020000001">
    <property type="protein sequence ID" value="CAH1772475.1"/>
    <property type="molecule type" value="Genomic_DNA"/>
</dbReference>
<dbReference type="InterPro" id="IPR042307">
    <property type="entry name" value="Reeler_sf"/>
</dbReference>
<sequence>MELYRQVLAFLTVVGFVGAYPGGPPVGACQHMFPVEHNRTAQNTTAPFEVAISGTKYAGGTEITVTVRNTSDTYFEGLFVQARRVSDNVNETIGSFEVPTGQNLKTMDCLSKEKSAVSQSKKAHYTEKQFTWIAPADFNDDVRFRATIVHETHDFWVDVFSNTMRYDASLEVKNTNGAATLATSVLTIVASALFILH</sequence>
<dbReference type="GO" id="GO:0016020">
    <property type="term" value="C:membrane"/>
    <property type="evidence" value="ECO:0007669"/>
    <property type="project" value="TreeGrafter"/>
</dbReference>
<evidence type="ECO:0000256" key="6">
    <source>
        <dbReference type="ARBA" id="ARBA00022729"/>
    </source>
</evidence>
<evidence type="ECO:0000256" key="8">
    <source>
        <dbReference type="ARBA" id="ARBA00023022"/>
    </source>
</evidence>